<keyword evidence="4" id="KW-0238">DNA-binding</keyword>
<evidence type="ECO:0000259" key="6">
    <source>
        <dbReference type="PROSITE" id="PS50949"/>
    </source>
</evidence>
<dbReference type="RefSeq" id="WP_233203174.1">
    <property type="nucleotide sequence ID" value="NZ_CP062178.1"/>
</dbReference>
<reference evidence="7 8" key="1">
    <citation type="submission" date="2018-01" db="EMBL/GenBank/DDBJ databases">
        <title>Genomic Encyclopedia of Type Strains, Phase III (KMG-III): the genomes of soil and plant-associated and newly described type strains.</title>
        <authorList>
            <person name="Whitman W."/>
        </authorList>
    </citation>
    <scope>NUCLEOTIDE SEQUENCE [LARGE SCALE GENOMIC DNA]</scope>
    <source>
        <strain evidence="7 8">HKI456</strain>
    </source>
</reference>
<evidence type="ECO:0000256" key="2">
    <source>
        <dbReference type="ARBA" id="ARBA00022898"/>
    </source>
</evidence>
<dbReference type="AlphaFoldDB" id="A0A2P5KAW6"/>
<protein>
    <submittedName>
        <fullName evidence="7">GntR family transcriptional regulator</fullName>
    </submittedName>
</protein>
<sequence>MTAEHGGKRAVAREGRPSTMPAADWACTLELDRRRGEPMYRQLVTRLREGILDGRLPPGMRLPSTRALATQLNTARGTVELAYELLAAEGFIETRGAAGTRVNARLSPQHGPVKPAPAPSANSAPVSAAIAVAPLQMGLPALDLFPRKLWARVASHEGRALATEAFSYGDAQGQFRLRYAIAGYLAIARGIDCDPARIIITNGYHGALGLLMTALLPATASRPIWFEDPGYRRARDALRLAGAQLVGVPVDDEGLDVDAGVAKAPRAYMALVTPSHQAPLGVSLSLPRRLALLGWAARANAWVVEDDYDGEFRYSGRPLPALASLDGGERVLYVGSFSKALAPGLRLGYIVAPPALAGHLAKVAALLAPPPALTLQESIAAFIEAGHFSRHIRRMRAAYAARRDALAAALHRRVGGVLDISPSVGGMHLIGWLRESSAPRDGSLANDVLLARAAVRSGLAPDALSPWYLHQRRREALLMSFTNVLPEQADDVAVRLAAAFERSYA</sequence>
<dbReference type="Gene3D" id="1.10.10.10">
    <property type="entry name" value="Winged helix-like DNA-binding domain superfamily/Winged helix DNA-binding domain"/>
    <property type="match status" value="1"/>
</dbReference>
<feature type="domain" description="HTH gntR-type" evidence="6">
    <location>
        <begin position="37"/>
        <end position="105"/>
    </location>
</feature>
<dbReference type="CDD" id="cd00609">
    <property type="entry name" value="AAT_like"/>
    <property type="match status" value="1"/>
</dbReference>
<gene>
    <name evidence="7" type="ORF">B0O95_10534</name>
</gene>
<organism evidence="7 8">
    <name type="scientific">Mycetohabitans endofungorum</name>
    <dbReference type="NCBI Taxonomy" id="417203"/>
    <lineage>
        <taxon>Bacteria</taxon>
        <taxon>Pseudomonadati</taxon>
        <taxon>Pseudomonadota</taxon>
        <taxon>Betaproteobacteria</taxon>
        <taxon>Burkholderiales</taxon>
        <taxon>Burkholderiaceae</taxon>
        <taxon>Mycetohabitans</taxon>
    </lineage>
</organism>
<dbReference type="GO" id="GO:0003677">
    <property type="term" value="F:DNA binding"/>
    <property type="evidence" value="ECO:0007669"/>
    <property type="project" value="UniProtKB-KW"/>
</dbReference>
<dbReference type="InterPro" id="IPR036388">
    <property type="entry name" value="WH-like_DNA-bd_sf"/>
</dbReference>
<dbReference type="Gene3D" id="3.40.640.10">
    <property type="entry name" value="Type I PLP-dependent aspartate aminotransferase-like (Major domain)"/>
    <property type="match status" value="1"/>
</dbReference>
<dbReference type="Pfam" id="PF00155">
    <property type="entry name" value="Aminotran_1_2"/>
    <property type="match status" value="1"/>
</dbReference>
<keyword evidence="5" id="KW-0804">Transcription</keyword>
<dbReference type="CDD" id="cd07377">
    <property type="entry name" value="WHTH_GntR"/>
    <property type="match status" value="1"/>
</dbReference>
<proteinExistence type="inferred from homology"/>
<dbReference type="SMART" id="SM00345">
    <property type="entry name" value="HTH_GNTR"/>
    <property type="match status" value="1"/>
</dbReference>
<keyword evidence="2" id="KW-0663">Pyridoxal phosphate</keyword>
<comment type="caution">
    <text evidence="7">The sequence shown here is derived from an EMBL/GenBank/DDBJ whole genome shotgun (WGS) entry which is preliminary data.</text>
</comment>
<evidence type="ECO:0000256" key="4">
    <source>
        <dbReference type="ARBA" id="ARBA00023125"/>
    </source>
</evidence>
<dbReference type="Proteomes" id="UP000243096">
    <property type="component" value="Unassembled WGS sequence"/>
</dbReference>
<dbReference type="SUPFAM" id="SSF46785">
    <property type="entry name" value="Winged helix' DNA-binding domain"/>
    <property type="match status" value="1"/>
</dbReference>
<evidence type="ECO:0000256" key="1">
    <source>
        <dbReference type="ARBA" id="ARBA00005384"/>
    </source>
</evidence>
<dbReference type="PANTHER" id="PTHR46577">
    <property type="entry name" value="HTH-TYPE TRANSCRIPTIONAL REGULATORY PROTEIN GABR"/>
    <property type="match status" value="1"/>
</dbReference>
<keyword evidence="3" id="KW-0805">Transcription regulation</keyword>
<dbReference type="InterPro" id="IPR036390">
    <property type="entry name" value="WH_DNA-bd_sf"/>
</dbReference>
<dbReference type="PANTHER" id="PTHR46577:SF1">
    <property type="entry name" value="HTH-TYPE TRANSCRIPTIONAL REGULATORY PROTEIN GABR"/>
    <property type="match status" value="1"/>
</dbReference>
<dbReference type="SUPFAM" id="SSF53383">
    <property type="entry name" value="PLP-dependent transferases"/>
    <property type="match status" value="1"/>
</dbReference>
<dbReference type="InterPro" id="IPR004839">
    <property type="entry name" value="Aminotransferase_I/II_large"/>
</dbReference>
<evidence type="ECO:0000313" key="8">
    <source>
        <dbReference type="Proteomes" id="UP000243096"/>
    </source>
</evidence>
<evidence type="ECO:0000256" key="3">
    <source>
        <dbReference type="ARBA" id="ARBA00023015"/>
    </source>
</evidence>
<comment type="similarity">
    <text evidence="1">In the C-terminal section; belongs to the class-I pyridoxal-phosphate-dependent aminotransferase family.</text>
</comment>
<accession>A0A2P5KAW6</accession>
<dbReference type="PROSITE" id="PS50949">
    <property type="entry name" value="HTH_GNTR"/>
    <property type="match status" value="1"/>
</dbReference>
<evidence type="ECO:0000256" key="5">
    <source>
        <dbReference type="ARBA" id="ARBA00023163"/>
    </source>
</evidence>
<evidence type="ECO:0000313" key="7">
    <source>
        <dbReference type="EMBL" id="PPB83853.1"/>
    </source>
</evidence>
<name>A0A2P5KAW6_9BURK</name>
<dbReference type="PRINTS" id="PR00035">
    <property type="entry name" value="HTHGNTR"/>
</dbReference>
<keyword evidence="8" id="KW-1185">Reference proteome</keyword>
<dbReference type="InterPro" id="IPR000524">
    <property type="entry name" value="Tscrpt_reg_HTH_GntR"/>
</dbReference>
<dbReference type="InterPro" id="IPR051446">
    <property type="entry name" value="HTH_trans_reg/aminotransferase"/>
</dbReference>
<dbReference type="EMBL" id="PRDW01000005">
    <property type="protein sequence ID" value="PPB83853.1"/>
    <property type="molecule type" value="Genomic_DNA"/>
</dbReference>
<dbReference type="InterPro" id="IPR015421">
    <property type="entry name" value="PyrdxlP-dep_Trfase_major"/>
</dbReference>
<dbReference type="GO" id="GO:0030170">
    <property type="term" value="F:pyridoxal phosphate binding"/>
    <property type="evidence" value="ECO:0007669"/>
    <property type="project" value="InterPro"/>
</dbReference>
<dbReference type="GO" id="GO:0003700">
    <property type="term" value="F:DNA-binding transcription factor activity"/>
    <property type="evidence" value="ECO:0007669"/>
    <property type="project" value="InterPro"/>
</dbReference>
<dbReference type="InterPro" id="IPR015424">
    <property type="entry name" value="PyrdxlP-dep_Trfase"/>
</dbReference>
<dbReference type="Pfam" id="PF00392">
    <property type="entry name" value="GntR"/>
    <property type="match status" value="1"/>
</dbReference>